<gene>
    <name evidence="2" type="ORF">BGZ65_001378</name>
</gene>
<proteinExistence type="predicted"/>
<dbReference type="Proteomes" id="UP000749646">
    <property type="component" value="Unassembled WGS sequence"/>
</dbReference>
<reference evidence="2" key="1">
    <citation type="journal article" date="2020" name="Fungal Divers.">
        <title>Resolving the Mortierellaceae phylogeny through synthesis of multi-gene phylogenetics and phylogenomics.</title>
        <authorList>
            <person name="Vandepol N."/>
            <person name="Liber J."/>
            <person name="Desiro A."/>
            <person name="Na H."/>
            <person name="Kennedy M."/>
            <person name="Barry K."/>
            <person name="Grigoriev I.V."/>
            <person name="Miller A.N."/>
            <person name="O'Donnell K."/>
            <person name="Stajich J.E."/>
            <person name="Bonito G."/>
        </authorList>
    </citation>
    <scope>NUCLEOTIDE SEQUENCE</scope>
    <source>
        <strain evidence="2">MES-2147</strain>
    </source>
</reference>
<feature type="non-terminal residue" evidence="2">
    <location>
        <position position="131"/>
    </location>
</feature>
<name>A0A9P6J1Q3_9FUNG</name>
<keyword evidence="3" id="KW-1185">Reference proteome</keyword>
<evidence type="ECO:0000256" key="1">
    <source>
        <dbReference type="SAM" id="MobiDB-lite"/>
    </source>
</evidence>
<dbReference type="OrthoDB" id="2370938at2759"/>
<organism evidence="2 3">
    <name type="scientific">Modicella reniformis</name>
    <dbReference type="NCBI Taxonomy" id="1440133"/>
    <lineage>
        <taxon>Eukaryota</taxon>
        <taxon>Fungi</taxon>
        <taxon>Fungi incertae sedis</taxon>
        <taxon>Mucoromycota</taxon>
        <taxon>Mortierellomycotina</taxon>
        <taxon>Mortierellomycetes</taxon>
        <taxon>Mortierellales</taxon>
        <taxon>Mortierellaceae</taxon>
        <taxon>Modicella</taxon>
    </lineage>
</organism>
<dbReference type="AlphaFoldDB" id="A0A9P6J1Q3"/>
<feature type="region of interest" description="Disordered" evidence="1">
    <location>
        <begin position="112"/>
        <end position="131"/>
    </location>
</feature>
<comment type="caution">
    <text evidence="2">The sequence shown here is derived from an EMBL/GenBank/DDBJ whole genome shotgun (WGS) entry which is preliminary data.</text>
</comment>
<evidence type="ECO:0000313" key="3">
    <source>
        <dbReference type="Proteomes" id="UP000749646"/>
    </source>
</evidence>
<sequence length="131" mass="14273">VDKITVSGKSRTGTKSNRVLELKNQSNKTLCELGIGEDTSHTHKNYRKNNAKDLARIGLGLKGALDLILDNMMELATIGTEYNIWFELALTIENGIKSVLDAAAQGKMVAVHHPPSTGKARLHTVPTPELK</sequence>
<dbReference type="EMBL" id="JAAAHW010006560">
    <property type="protein sequence ID" value="KAF9958523.1"/>
    <property type="molecule type" value="Genomic_DNA"/>
</dbReference>
<evidence type="ECO:0000313" key="2">
    <source>
        <dbReference type="EMBL" id="KAF9958523.1"/>
    </source>
</evidence>
<accession>A0A9P6J1Q3</accession>
<protein>
    <submittedName>
        <fullName evidence="2">Uncharacterized protein</fullName>
    </submittedName>
</protein>